<dbReference type="Pfam" id="PF17619">
    <property type="entry name" value="SCVP"/>
    <property type="match status" value="1"/>
</dbReference>
<protein>
    <submittedName>
        <fullName evidence="1">Uncharacterized protein</fullName>
    </submittedName>
</protein>
<dbReference type="EMBL" id="CATQJL010000223">
    <property type="protein sequence ID" value="CAJ0598031.1"/>
    <property type="molecule type" value="Genomic_DNA"/>
</dbReference>
<sequence>MLRITLFFTIVGAALACAPAAPGPVGPQPSVVTFYTDQPYVAAQSQVYTNMARSMLQQMVQRAGLPYIDSMYQITALNSNGKAAVQVRISSVDCIALPVIVTQAKASNFLIKSATYQCGNGPVTQV</sequence>
<reference evidence="1" key="1">
    <citation type="submission" date="2023-07" db="EMBL/GenBank/DDBJ databases">
        <authorList>
            <consortium name="CYATHOMIX"/>
        </authorList>
    </citation>
    <scope>NUCLEOTIDE SEQUENCE</scope>
    <source>
        <strain evidence="1">N/A</strain>
    </source>
</reference>
<dbReference type="PROSITE" id="PS51257">
    <property type="entry name" value="PROKAR_LIPOPROTEIN"/>
    <property type="match status" value="1"/>
</dbReference>
<dbReference type="InterPro" id="IPR035126">
    <property type="entry name" value="SCVP"/>
</dbReference>
<name>A0AA36GTT6_CYLNA</name>
<evidence type="ECO:0000313" key="1">
    <source>
        <dbReference type="EMBL" id="CAJ0598031.1"/>
    </source>
</evidence>
<accession>A0AA36GTT6</accession>
<dbReference type="AlphaFoldDB" id="A0AA36GTT6"/>
<gene>
    <name evidence="1" type="ORF">CYNAS_LOCUS10014</name>
</gene>
<evidence type="ECO:0000313" key="2">
    <source>
        <dbReference type="Proteomes" id="UP001176961"/>
    </source>
</evidence>
<proteinExistence type="predicted"/>
<comment type="caution">
    <text evidence="1">The sequence shown here is derived from an EMBL/GenBank/DDBJ whole genome shotgun (WGS) entry which is preliminary data.</text>
</comment>
<keyword evidence="2" id="KW-1185">Reference proteome</keyword>
<organism evidence="1 2">
    <name type="scientific">Cylicocyclus nassatus</name>
    <name type="common">Nematode worm</name>
    <dbReference type="NCBI Taxonomy" id="53992"/>
    <lineage>
        <taxon>Eukaryota</taxon>
        <taxon>Metazoa</taxon>
        <taxon>Ecdysozoa</taxon>
        <taxon>Nematoda</taxon>
        <taxon>Chromadorea</taxon>
        <taxon>Rhabditida</taxon>
        <taxon>Rhabditina</taxon>
        <taxon>Rhabditomorpha</taxon>
        <taxon>Strongyloidea</taxon>
        <taxon>Strongylidae</taxon>
        <taxon>Cylicocyclus</taxon>
    </lineage>
</organism>
<dbReference type="Proteomes" id="UP001176961">
    <property type="component" value="Unassembled WGS sequence"/>
</dbReference>